<gene>
    <name evidence="2" type="ORF">Ae201684_016478</name>
</gene>
<feature type="region of interest" description="Disordered" evidence="1">
    <location>
        <begin position="20"/>
        <end position="50"/>
    </location>
</feature>
<feature type="region of interest" description="Disordered" evidence="1">
    <location>
        <begin position="104"/>
        <end position="144"/>
    </location>
</feature>
<dbReference type="VEuPathDB" id="FungiDB:AeMF1_016274"/>
<protein>
    <submittedName>
        <fullName evidence="2">Uncharacterized protein</fullName>
    </submittedName>
</protein>
<evidence type="ECO:0000313" key="2">
    <source>
        <dbReference type="EMBL" id="KAF0725081.1"/>
    </source>
</evidence>
<feature type="compositionally biased region" description="Basic residues" evidence="1">
    <location>
        <begin position="124"/>
        <end position="144"/>
    </location>
</feature>
<proteinExistence type="predicted"/>
<dbReference type="AlphaFoldDB" id="A0A6G0WCQ7"/>
<organism evidence="2 3">
    <name type="scientific">Aphanomyces euteiches</name>
    <dbReference type="NCBI Taxonomy" id="100861"/>
    <lineage>
        <taxon>Eukaryota</taxon>
        <taxon>Sar</taxon>
        <taxon>Stramenopiles</taxon>
        <taxon>Oomycota</taxon>
        <taxon>Saprolegniomycetes</taxon>
        <taxon>Saprolegniales</taxon>
        <taxon>Verrucalvaceae</taxon>
        <taxon>Aphanomyces</taxon>
    </lineage>
</organism>
<evidence type="ECO:0000256" key="1">
    <source>
        <dbReference type="SAM" id="MobiDB-lite"/>
    </source>
</evidence>
<keyword evidence="3" id="KW-1185">Reference proteome</keyword>
<evidence type="ECO:0000313" key="3">
    <source>
        <dbReference type="Proteomes" id="UP000481153"/>
    </source>
</evidence>
<sequence length="144" mass="16266">MKIHPDTRWFYGGREVFGELVDENDPDAPPRRKRSTAVTSCEDESPPEPVLALTDEEKECLAIVQREKSLAEVNFRLGVALCRRINIEPVVTIGNILGKILQERQEDATHSSVADEDSLETRTPARRTQRSLISPRKKGKARKC</sequence>
<dbReference type="EMBL" id="VJMJ01000253">
    <property type="protein sequence ID" value="KAF0725081.1"/>
    <property type="molecule type" value="Genomic_DNA"/>
</dbReference>
<comment type="caution">
    <text evidence="2">The sequence shown here is derived from an EMBL/GenBank/DDBJ whole genome shotgun (WGS) entry which is preliminary data.</text>
</comment>
<name>A0A6G0WCQ7_9STRA</name>
<reference evidence="2 3" key="1">
    <citation type="submission" date="2019-07" db="EMBL/GenBank/DDBJ databases">
        <title>Genomics analysis of Aphanomyces spp. identifies a new class of oomycete effector associated with host adaptation.</title>
        <authorList>
            <person name="Gaulin E."/>
        </authorList>
    </citation>
    <scope>NUCLEOTIDE SEQUENCE [LARGE SCALE GENOMIC DNA]</scope>
    <source>
        <strain evidence="2 3">ATCC 201684</strain>
    </source>
</reference>
<accession>A0A6G0WCQ7</accession>
<dbReference type="Proteomes" id="UP000481153">
    <property type="component" value="Unassembled WGS sequence"/>
</dbReference>